<name>A0ACB8IU63_CITSI</name>
<gene>
    <name evidence="1" type="ORF">KPL71_024699</name>
</gene>
<evidence type="ECO:0000313" key="2">
    <source>
        <dbReference type="Proteomes" id="UP000829398"/>
    </source>
</evidence>
<sequence>MAEGGGKVLYIAVIDEEEKAEQANNSAAAAASFRYTRPVLQSTLQLMGCKARHAFKISQRVFKMIRTESPTSAQHQEGADCLKGNLEKDDGCNPGSSFCKEEVSESGDRSKRIPFELYKRRTTVVVSRETFIDVVCDALTEYKYVGHNQRADLVLACRIRERKESVTVLLCGTSGCGKSTLSALLGSRLGITTVISTDSIRHMMRSFVDEKQNPLLWASTYHAGEFLDPDAVAEAKAKKHARKLAGAALSVPKDEASNSSATGKSDTRPEVGSSAAELISPKQMAIEGFKAQSEMVIDSLDRLITAWEERKESVVVEGVHLSLNFVLKEEQSVHGSDEEVDDPLEADSDEDLSDKTDEQALEEIGSVDEESKSDEEYDDLAMQDTQGSGYLSDAEEEFKEKMVPVTEAQTPNMRGEKYSQNLDRFLRTRSEQLPETFCPYSPPRTEKNERKLIPSGNRRVRKRSLSISALGKHGAITSDPILSGGPQR</sequence>
<dbReference type="EMBL" id="CM039177">
    <property type="protein sequence ID" value="KAH9700454.1"/>
    <property type="molecule type" value="Genomic_DNA"/>
</dbReference>
<evidence type="ECO:0000313" key="1">
    <source>
        <dbReference type="EMBL" id="KAH9700454.1"/>
    </source>
</evidence>
<accession>A0ACB8IU63</accession>
<comment type="caution">
    <text evidence="1">The sequence shown here is derived from an EMBL/GenBank/DDBJ whole genome shotgun (WGS) entry which is preliminary data.</text>
</comment>
<proteinExistence type="predicted"/>
<dbReference type="Proteomes" id="UP000829398">
    <property type="component" value="Chromosome 8"/>
</dbReference>
<reference evidence="2" key="1">
    <citation type="journal article" date="2023" name="Hortic. Res.">
        <title>A chromosome-level phased genome enabling allele-level studies in sweet orange: a case study on citrus Huanglongbing tolerance.</title>
        <authorList>
            <person name="Wu B."/>
            <person name="Yu Q."/>
            <person name="Deng Z."/>
            <person name="Duan Y."/>
            <person name="Luo F."/>
            <person name="Gmitter F. Jr."/>
        </authorList>
    </citation>
    <scope>NUCLEOTIDE SEQUENCE [LARGE SCALE GENOMIC DNA]</scope>
    <source>
        <strain evidence="2">cv. Valencia</strain>
    </source>
</reference>
<organism evidence="1 2">
    <name type="scientific">Citrus sinensis</name>
    <name type="common">Sweet orange</name>
    <name type="synonym">Citrus aurantium var. sinensis</name>
    <dbReference type="NCBI Taxonomy" id="2711"/>
    <lineage>
        <taxon>Eukaryota</taxon>
        <taxon>Viridiplantae</taxon>
        <taxon>Streptophyta</taxon>
        <taxon>Embryophyta</taxon>
        <taxon>Tracheophyta</taxon>
        <taxon>Spermatophyta</taxon>
        <taxon>Magnoliopsida</taxon>
        <taxon>eudicotyledons</taxon>
        <taxon>Gunneridae</taxon>
        <taxon>Pentapetalae</taxon>
        <taxon>rosids</taxon>
        <taxon>malvids</taxon>
        <taxon>Sapindales</taxon>
        <taxon>Rutaceae</taxon>
        <taxon>Aurantioideae</taxon>
        <taxon>Citrus</taxon>
    </lineage>
</organism>
<protein>
    <submittedName>
        <fullName evidence="1">P-loop NTPase domain-containing protein LPA1</fullName>
    </submittedName>
</protein>
<keyword evidence="2" id="KW-1185">Reference proteome</keyword>